<reference evidence="2" key="1">
    <citation type="submission" date="2013-11" db="EMBL/GenBank/DDBJ databases">
        <title>The genomic landscape of the Guanapo guppy.</title>
        <authorList>
            <person name="Kuenstner A."/>
            <person name="Dreyer C."/>
        </authorList>
    </citation>
    <scope>NUCLEOTIDE SEQUENCE</scope>
    <source>
        <strain evidence="2">Guanapo</strain>
    </source>
</reference>
<evidence type="ECO:0000313" key="1">
    <source>
        <dbReference type="Ensembl" id="ENSPREP00000020298.1"/>
    </source>
</evidence>
<dbReference type="AlphaFoldDB" id="A0A3P9PF29"/>
<dbReference type="OMA" id="CRCQATH"/>
<dbReference type="Ensembl" id="ENSPRET00000020512.1">
    <property type="protein sequence ID" value="ENSPREP00000020298.1"/>
    <property type="gene ID" value="ENSPREG00000013738.1"/>
</dbReference>
<organism evidence="1 2">
    <name type="scientific">Poecilia reticulata</name>
    <name type="common">Guppy</name>
    <name type="synonym">Acanthophacelus reticulatus</name>
    <dbReference type="NCBI Taxonomy" id="8081"/>
    <lineage>
        <taxon>Eukaryota</taxon>
        <taxon>Metazoa</taxon>
        <taxon>Chordata</taxon>
        <taxon>Craniata</taxon>
        <taxon>Vertebrata</taxon>
        <taxon>Euteleostomi</taxon>
        <taxon>Actinopterygii</taxon>
        <taxon>Neopterygii</taxon>
        <taxon>Teleostei</taxon>
        <taxon>Neoteleostei</taxon>
        <taxon>Acanthomorphata</taxon>
        <taxon>Ovalentaria</taxon>
        <taxon>Atherinomorphae</taxon>
        <taxon>Cyprinodontiformes</taxon>
        <taxon>Poeciliidae</taxon>
        <taxon>Poeciliinae</taxon>
        <taxon>Poecilia</taxon>
    </lineage>
</organism>
<dbReference type="Bgee" id="ENSPREG00000013738">
    <property type="expression patterns" value="Expressed in head and 1 other cell type or tissue"/>
</dbReference>
<reference evidence="1" key="3">
    <citation type="submission" date="2025-09" db="UniProtKB">
        <authorList>
            <consortium name="Ensembl"/>
        </authorList>
    </citation>
    <scope>IDENTIFICATION</scope>
    <source>
        <strain evidence="1">Guanapo</strain>
    </source>
</reference>
<evidence type="ECO:0000313" key="2">
    <source>
        <dbReference type="Proteomes" id="UP000242638"/>
    </source>
</evidence>
<reference evidence="1" key="2">
    <citation type="submission" date="2025-08" db="UniProtKB">
        <authorList>
            <consortium name="Ensembl"/>
        </authorList>
    </citation>
    <scope>IDENTIFICATION</scope>
    <source>
        <strain evidence="1">Guanapo</strain>
    </source>
</reference>
<proteinExistence type="predicted"/>
<keyword evidence="2" id="KW-1185">Reference proteome</keyword>
<dbReference type="Proteomes" id="UP000242638">
    <property type="component" value="Unassembled WGS sequence"/>
</dbReference>
<sequence length="117" mass="12382">VELVALAQATALLSCRGQAAHLPVLVHGLCDPLGVRVASDGLVEGVDQNHLEELVGGVLAHPVGVKNSQRSTVTTSALLRGQPNTRPGKLPTQEKQMQNESLVKTLTCSCFVADKRH</sequence>
<dbReference type="GeneTree" id="ENSGT00940000171014"/>
<protein>
    <submittedName>
        <fullName evidence="1">Uncharacterized protein</fullName>
    </submittedName>
</protein>
<accession>A0A3P9PF29</accession>
<name>A0A3P9PF29_POERE</name>